<dbReference type="InterPro" id="IPR036182">
    <property type="entry name" value="PCuAC_sf"/>
</dbReference>
<evidence type="ECO:0000256" key="2">
    <source>
        <dbReference type="SAM" id="SignalP"/>
    </source>
</evidence>
<evidence type="ECO:0000313" key="3">
    <source>
        <dbReference type="EMBL" id="SNS87703.1"/>
    </source>
</evidence>
<name>A0A239I3Q0_9ACTN</name>
<keyword evidence="2" id="KW-0732">Signal</keyword>
<feature type="signal peptide" evidence="2">
    <location>
        <begin position="1"/>
        <end position="23"/>
    </location>
</feature>
<evidence type="ECO:0000313" key="4">
    <source>
        <dbReference type="Proteomes" id="UP000198386"/>
    </source>
</evidence>
<feature type="chain" id="PRO_5013009159" evidence="2">
    <location>
        <begin position="24"/>
        <end position="180"/>
    </location>
</feature>
<organism evidence="3 4">
    <name type="scientific">Geodermatophilus saharensis</name>
    <dbReference type="NCBI Taxonomy" id="1137994"/>
    <lineage>
        <taxon>Bacteria</taxon>
        <taxon>Bacillati</taxon>
        <taxon>Actinomycetota</taxon>
        <taxon>Actinomycetes</taxon>
        <taxon>Geodermatophilales</taxon>
        <taxon>Geodermatophilaceae</taxon>
        <taxon>Geodermatophilus</taxon>
    </lineage>
</organism>
<dbReference type="Proteomes" id="UP000198386">
    <property type="component" value="Unassembled WGS sequence"/>
</dbReference>
<feature type="region of interest" description="Disordered" evidence="1">
    <location>
        <begin position="159"/>
        <end position="180"/>
    </location>
</feature>
<dbReference type="InterPro" id="IPR007410">
    <property type="entry name" value="LpqE-like"/>
</dbReference>
<dbReference type="EMBL" id="FZOH01000010">
    <property type="protein sequence ID" value="SNS87703.1"/>
    <property type="molecule type" value="Genomic_DNA"/>
</dbReference>
<evidence type="ECO:0000256" key="1">
    <source>
        <dbReference type="SAM" id="MobiDB-lite"/>
    </source>
</evidence>
<dbReference type="OrthoDB" id="5188566at2"/>
<dbReference type="PROSITE" id="PS51257">
    <property type="entry name" value="PROKAR_LIPOPROTEIN"/>
    <property type="match status" value="1"/>
</dbReference>
<protein>
    <submittedName>
        <fullName evidence="3">Copper(I)-binding protein</fullName>
    </submittedName>
</protein>
<reference evidence="4" key="1">
    <citation type="submission" date="2017-06" db="EMBL/GenBank/DDBJ databases">
        <authorList>
            <person name="Varghese N."/>
            <person name="Submissions S."/>
        </authorList>
    </citation>
    <scope>NUCLEOTIDE SEQUENCE [LARGE SCALE GENOMIC DNA]</scope>
    <source>
        <strain evidence="4">DSM 45423</strain>
    </source>
</reference>
<sequence>MPRTALAAPVAAAALVLACGCSAEQPLSVPGPEVSGGAIGPDEAVTGDLSVLQVQLEYPLDGVYEEGEDARLFLGIANSGGTDDELVDVTGPGFADAVDDDGGDVDVPVPANDNVYVGAEGAPTITLVDLERPLRSSQSLPVTLVFREAGEVTVEAMVSAERQTPAPPFDFPDPAEDVSP</sequence>
<dbReference type="RefSeq" id="WP_089405781.1">
    <property type="nucleotide sequence ID" value="NZ_FZOH01000010.1"/>
</dbReference>
<dbReference type="Gene3D" id="2.60.40.1890">
    <property type="entry name" value="PCu(A)C copper chaperone"/>
    <property type="match status" value="1"/>
</dbReference>
<dbReference type="AlphaFoldDB" id="A0A239I3Q0"/>
<dbReference type="SUPFAM" id="SSF110087">
    <property type="entry name" value="DR1885-like metal-binding protein"/>
    <property type="match status" value="1"/>
</dbReference>
<keyword evidence="4" id="KW-1185">Reference proteome</keyword>
<accession>A0A239I3Q0</accession>
<proteinExistence type="predicted"/>
<gene>
    <name evidence="3" type="ORF">SAMN04488107_4117</name>
</gene>
<dbReference type="Pfam" id="PF04314">
    <property type="entry name" value="PCuAC"/>
    <property type="match status" value="1"/>
</dbReference>